<dbReference type="SUPFAM" id="SSF88874">
    <property type="entry name" value="Receptor-binding domain of short tail fibre protein gp12"/>
    <property type="match status" value="1"/>
</dbReference>
<dbReference type="InterPro" id="IPR011083">
    <property type="entry name" value="Phage_tail_collar_dom"/>
</dbReference>
<dbReference type="InterPro" id="IPR037053">
    <property type="entry name" value="Phage_tail_collar_dom_sf"/>
</dbReference>
<gene>
    <name evidence="2" type="ORF">GCM10007938_43210</name>
</gene>
<dbReference type="PANTHER" id="PTHR35191:SF1">
    <property type="entry name" value="PROPHAGE SIDE TAIL FIBER PROTEIN HOMOLOG STFQ-RELATED"/>
    <property type="match status" value="1"/>
</dbReference>
<evidence type="ECO:0000313" key="3">
    <source>
        <dbReference type="Proteomes" id="UP001157138"/>
    </source>
</evidence>
<dbReference type="Gene3D" id="3.90.1340.10">
    <property type="entry name" value="Phage tail collar domain"/>
    <property type="match status" value="1"/>
</dbReference>
<sequence length="222" mass="24102">MAAVNDEAVWEEEVYQLEETDPVQGGKEGIDNKPHAQLARRTSFLKRKLEEAAGYIPIGIPYPWFSDSAPQGFAIMKGQEFDKEANPNLAILFPSGYLPDLRGCGLIGKENDEAIATFEEGQVKEHGHPNSIASSTDLGTKSTNVTGSHNHSYSIYANQFNPNTQRPVTGATGAQTGYTNHAGNHAHHVVIGAHTHAVQIASFGAAKNTIDHWKVNFIVRLG</sequence>
<name>A0ABQ6F6V2_9VIBR</name>
<reference evidence="3" key="1">
    <citation type="journal article" date="2019" name="Int. J. Syst. Evol. Microbiol.">
        <title>The Global Catalogue of Microorganisms (GCM) 10K type strain sequencing project: providing services to taxonomists for standard genome sequencing and annotation.</title>
        <authorList>
            <consortium name="The Broad Institute Genomics Platform"/>
            <consortium name="The Broad Institute Genome Sequencing Center for Infectious Disease"/>
            <person name="Wu L."/>
            <person name="Ma J."/>
        </authorList>
    </citation>
    <scope>NUCLEOTIDE SEQUENCE [LARGE SCALE GENOMIC DNA]</scope>
    <source>
        <strain evidence="3">NBRC 108723</strain>
    </source>
</reference>
<accession>A0ABQ6F6V2</accession>
<dbReference type="Pfam" id="PF07484">
    <property type="entry name" value="Collar"/>
    <property type="match status" value="1"/>
</dbReference>
<evidence type="ECO:0000313" key="2">
    <source>
        <dbReference type="EMBL" id="GLT20536.1"/>
    </source>
</evidence>
<dbReference type="Proteomes" id="UP001157138">
    <property type="component" value="Unassembled WGS sequence"/>
</dbReference>
<proteinExistence type="predicted"/>
<keyword evidence="3" id="KW-1185">Reference proteome</keyword>
<protein>
    <recommendedName>
        <fullName evidence="1">Phage tail collar domain-containing protein</fullName>
    </recommendedName>
</protein>
<dbReference type="EMBL" id="BSPW01000124">
    <property type="protein sequence ID" value="GLT20536.1"/>
    <property type="molecule type" value="Genomic_DNA"/>
</dbReference>
<dbReference type="PANTHER" id="PTHR35191">
    <property type="entry name" value="PROPHAGE SIDE TAIL FIBER PROTEIN HOMOLOG STFQ-RELATED"/>
    <property type="match status" value="1"/>
</dbReference>
<dbReference type="RefSeq" id="WP_284194364.1">
    <property type="nucleotide sequence ID" value="NZ_BSPW01000124.1"/>
</dbReference>
<organism evidence="2 3">
    <name type="scientific">Vibrio zhanjiangensis</name>
    <dbReference type="NCBI Taxonomy" id="1046128"/>
    <lineage>
        <taxon>Bacteria</taxon>
        <taxon>Pseudomonadati</taxon>
        <taxon>Pseudomonadota</taxon>
        <taxon>Gammaproteobacteria</taxon>
        <taxon>Vibrionales</taxon>
        <taxon>Vibrionaceae</taxon>
        <taxon>Vibrio</taxon>
    </lineage>
</organism>
<evidence type="ECO:0000259" key="1">
    <source>
        <dbReference type="Pfam" id="PF07484"/>
    </source>
</evidence>
<dbReference type="InterPro" id="IPR051934">
    <property type="entry name" value="Phage_Tail_Fiber_Structural"/>
</dbReference>
<comment type="caution">
    <text evidence="2">The sequence shown here is derived from an EMBL/GenBank/DDBJ whole genome shotgun (WGS) entry which is preliminary data.</text>
</comment>
<feature type="domain" description="Phage tail collar" evidence="1">
    <location>
        <begin position="59"/>
        <end position="103"/>
    </location>
</feature>